<keyword evidence="4 5" id="KW-0472">Membrane</keyword>
<evidence type="ECO:0000256" key="5">
    <source>
        <dbReference type="SAM" id="Phobius"/>
    </source>
</evidence>
<feature type="transmembrane region" description="Helical" evidence="5">
    <location>
        <begin position="223"/>
        <end position="238"/>
    </location>
</feature>
<evidence type="ECO:0000256" key="1">
    <source>
        <dbReference type="ARBA" id="ARBA00004141"/>
    </source>
</evidence>
<feature type="transmembrane region" description="Helical" evidence="5">
    <location>
        <begin position="366"/>
        <end position="390"/>
    </location>
</feature>
<dbReference type="Proteomes" id="UP000253426">
    <property type="component" value="Unassembled WGS sequence"/>
</dbReference>
<feature type="transmembrane region" description="Helical" evidence="5">
    <location>
        <begin position="64"/>
        <end position="83"/>
    </location>
</feature>
<evidence type="ECO:0000256" key="4">
    <source>
        <dbReference type="ARBA" id="ARBA00023136"/>
    </source>
</evidence>
<dbReference type="EMBL" id="QNRR01000002">
    <property type="protein sequence ID" value="RBP45913.1"/>
    <property type="molecule type" value="Genomic_DNA"/>
</dbReference>
<evidence type="ECO:0000256" key="3">
    <source>
        <dbReference type="ARBA" id="ARBA00022989"/>
    </source>
</evidence>
<dbReference type="GO" id="GO:0016020">
    <property type="term" value="C:membrane"/>
    <property type="evidence" value="ECO:0007669"/>
    <property type="project" value="UniProtKB-SubCell"/>
</dbReference>
<dbReference type="InterPro" id="IPR007016">
    <property type="entry name" value="O-antigen_ligase-rel_domated"/>
</dbReference>
<keyword evidence="3 5" id="KW-1133">Transmembrane helix</keyword>
<protein>
    <submittedName>
        <fullName evidence="7">O-antigen ligase-like membrane protein</fullName>
    </submittedName>
</protein>
<evidence type="ECO:0000259" key="6">
    <source>
        <dbReference type="Pfam" id="PF04932"/>
    </source>
</evidence>
<feature type="transmembrane region" description="Helical" evidence="5">
    <location>
        <begin position="402"/>
        <end position="419"/>
    </location>
</feature>
<comment type="subcellular location">
    <subcellularLocation>
        <location evidence="1">Membrane</location>
        <topology evidence="1">Multi-pass membrane protein</topology>
    </subcellularLocation>
</comment>
<dbReference type="OrthoDB" id="184642at2"/>
<accession>A0A366HSM8</accession>
<dbReference type="GO" id="GO:0016874">
    <property type="term" value="F:ligase activity"/>
    <property type="evidence" value="ECO:0007669"/>
    <property type="project" value="UniProtKB-KW"/>
</dbReference>
<name>A0A366HSM8_9BACT</name>
<keyword evidence="2 5" id="KW-0812">Transmembrane</keyword>
<feature type="transmembrane region" description="Helical" evidence="5">
    <location>
        <begin position="268"/>
        <end position="286"/>
    </location>
</feature>
<evidence type="ECO:0000313" key="7">
    <source>
        <dbReference type="EMBL" id="RBP45913.1"/>
    </source>
</evidence>
<feature type="transmembrane region" description="Helical" evidence="5">
    <location>
        <begin position="187"/>
        <end position="211"/>
    </location>
</feature>
<comment type="caution">
    <text evidence="7">The sequence shown here is derived from an EMBL/GenBank/DDBJ whole genome shotgun (WGS) entry which is preliminary data.</text>
</comment>
<proteinExistence type="predicted"/>
<feature type="domain" description="O-antigen ligase-related" evidence="6">
    <location>
        <begin position="228"/>
        <end position="382"/>
    </location>
</feature>
<sequence length="455" mass="50760">MPPPAEAVVTQCVAEPVLRTGWWWSRLWRRHARIDDATALNACRILLLGYLCGQYLMYNDFLRGLWMLALVPLAFVCMPWTAIWTQARGDAFRAIATYFLCWMTVRSLFGYGMVDGRDGMIATGWLLGGVLLACFAIVTWHVAQDLRSLDRLGLWTGYSAAFSAAVSIVIFYGMLPNHVFGERLTNWFVHGGLNSVTTGLTYGFALMWLWCIRDRVAAPRERLLLNISLIILLAAVCFTRCRGALLALLAAHVALTFVRGVRRSTLPWVALLGAITLFQITGPSVARLVNWQVATRAISPPVEASHTSAPIQEMLTRWDGGRTEIYARAMRGFIDPHEWLIGVGQWGPAEIFTRSLSYMHMHHHSIFIATLVHGGLIGLGLMLTLLFIGLKRAHSLARASEDTWFVLLVFGCTGLIFDGQTLTSLLSIPQMEPLLITFPLVTAASAWWKRRDALA</sequence>
<keyword evidence="7" id="KW-0436">Ligase</keyword>
<dbReference type="Pfam" id="PF04932">
    <property type="entry name" value="Wzy_C"/>
    <property type="match status" value="1"/>
</dbReference>
<feature type="transmembrane region" description="Helical" evidence="5">
    <location>
        <begin position="95"/>
        <end position="114"/>
    </location>
</feature>
<feature type="transmembrane region" description="Helical" evidence="5">
    <location>
        <begin position="152"/>
        <end position="175"/>
    </location>
</feature>
<organism evidence="7 8">
    <name type="scientific">Roseimicrobium gellanilyticum</name>
    <dbReference type="NCBI Taxonomy" id="748857"/>
    <lineage>
        <taxon>Bacteria</taxon>
        <taxon>Pseudomonadati</taxon>
        <taxon>Verrucomicrobiota</taxon>
        <taxon>Verrucomicrobiia</taxon>
        <taxon>Verrucomicrobiales</taxon>
        <taxon>Verrucomicrobiaceae</taxon>
        <taxon>Roseimicrobium</taxon>
    </lineage>
</organism>
<reference evidence="7 8" key="1">
    <citation type="submission" date="2018-06" db="EMBL/GenBank/DDBJ databases">
        <title>Genomic Encyclopedia of Type Strains, Phase IV (KMG-IV): sequencing the most valuable type-strain genomes for metagenomic binning, comparative biology and taxonomic classification.</title>
        <authorList>
            <person name="Goeker M."/>
        </authorList>
    </citation>
    <scope>NUCLEOTIDE SEQUENCE [LARGE SCALE GENOMIC DNA]</scope>
    <source>
        <strain evidence="7 8">DSM 25532</strain>
    </source>
</reference>
<gene>
    <name evidence="7" type="ORF">DES53_102297</name>
</gene>
<evidence type="ECO:0000313" key="8">
    <source>
        <dbReference type="Proteomes" id="UP000253426"/>
    </source>
</evidence>
<dbReference type="AlphaFoldDB" id="A0A366HSM8"/>
<feature type="transmembrane region" description="Helical" evidence="5">
    <location>
        <begin position="120"/>
        <end position="140"/>
    </location>
</feature>
<keyword evidence="8" id="KW-1185">Reference proteome</keyword>
<evidence type="ECO:0000256" key="2">
    <source>
        <dbReference type="ARBA" id="ARBA00022692"/>
    </source>
</evidence>